<keyword evidence="1" id="KW-1133">Transmembrane helix</keyword>
<accession>A0AAU9CU27</accession>
<reference evidence="2 3" key="1">
    <citation type="journal article" date="2023" name="Microbiol. Spectr.">
        <title>Symbiosis of Carpenter Bees with Uncharacterized Lactic Acid Bacteria Showing NAD Auxotrophy.</title>
        <authorList>
            <person name="Kawasaki S."/>
            <person name="Ozawa K."/>
            <person name="Mori T."/>
            <person name="Yamamoto A."/>
            <person name="Ito M."/>
            <person name="Ohkuma M."/>
            <person name="Sakamoto M."/>
            <person name="Matsutani M."/>
        </authorList>
    </citation>
    <scope>NUCLEOTIDE SEQUENCE [LARGE SCALE GENOMIC DNA]</scope>
    <source>
        <strain evidence="2 3">KimC2</strain>
    </source>
</reference>
<keyword evidence="1" id="KW-0812">Transmembrane</keyword>
<keyword evidence="1" id="KW-0472">Membrane</keyword>
<evidence type="ECO:0000313" key="2">
    <source>
        <dbReference type="EMBL" id="BDR57487.1"/>
    </source>
</evidence>
<sequence>MNGYDNVSQNEANIIRESTSSITIVAQSKSTGKKATAIFKLNNKTLPKGADGMKLNNYVDNSVYALDNKNGNGEIAGLNMTTASQSTIDNLNFSKQSTFWASGTKNANAKDDGAGTIVVPRGTTAKQVAKLIADRKLDGNNSLRESAPMKAVQAAKMPADAGADNEIAGAPTGSNTWKDVSMIIFTKVQELLKQTVQVVTHYITLLTVLILELMVLITQLFLFSTINENREYNGPFNSRNGWFGQSYNTTKMNTRMIDTNELFDPSKTGKFTNKSAASLPGVKQSEATPFDSDDVSLGHAKNMTDLKSKVAGVLDDNSEKATNVGKVTHLFQPSDYFKEAYDANHFVTNSPSLKDNNVDDIASKIANNGSFSGTDVNAQIKKSFTYETPVSAWLYKSYNNPYSTVVSSAGAKTVDGKTLDETVSTANSTVQPQEYLDLSNPNNQEAKDDPKNIKLSENISPIFVGNYNPSTYEFDATPSGTNPVFFWAGTFKKGLPSDSTNILTIDFNTMINGTSGSVGLPSVNTGNKIMIPAGTSGTLVKLEQ</sequence>
<keyword evidence="3" id="KW-1185">Reference proteome</keyword>
<name>A0AAU9CU27_9LACO</name>
<dbReference type="AlphaFoldDB" id="A0AAU9CU27"/>
<proteinExistence type="predicted"/>
<gene>
    <name evidence="2" type="ORF">KIMC2_20490</name>
</gene>
<dbReference type="EMBL" id="AP026801">
    <property type="protein sequence ID" value="BDR57487.1"/>
    <property type="molecule type" value="Genomic_DNA"/>
</dbReference>
<dbReference type="KEGG" id="xak:KIMC2_20490"/>
<dbReference type="Proteomes" id="UP001321804">
    <property type="component" value="Chromosome"/>
</dbReference>
<organism evidence="2 3">
    <name type="scientific">Xylocopilactobacillus apis</name>
    <dbReference type="NCBI Taxonomy" id="2932183"/>
    <lineage>
        <taxon>Bacteria</taxon>
        <taxon>Bacillati</taxon>
        <taxon>Bacillota</taxon>
        <taxon>Bacilli</taxon>
        <taxon>Lactobacillales</taxon>
        <taxon>Lactobacillaceae</taxon>
        <taxon>Xylocopilactobacillus</taxon>
    </lineage>
</organism>
<evidence type="ECO:0000256" key="1">
    <source>
        <dbReference type="SAM" id="Phobius"/>
    </source>
</evidence>
<evidence type="ECO:0000313" key="3">
    <source>
        <dbReference type="Proteomes" id="UP001321804"/>
    </source>
</evidence>
<feature type="transmembrane region" description="Helical" evidence="1">
    <location>
        <begin position="202"/>
        <end position="223"/>
    </location>
</feature>
<dbReference type="RefSeq" id="WP_317696617.1">
    <property type="nucleotide sequence ID" value="NZ_AP026801.1"/>
</dbReference>
<protein>
    <submittedName>
        <fullName evidence="2">Uncharacterized protein</fullName>
    </submittedName>
</protein>